<comment type="caution">
    <text evidence="2">The sequence shown here is derived from an EMBL/GenBank/DDBJ whole genome shotgun (WGS) entry which is preliminary data.</text>
</comment>
<dbReference type="AlphaFoldDB" id="A0A9N7YVS8"/>
<organism evidence="2 3">
    <name type="scientific">Pleuronectes platessa</name>
    <name type="common">European plaice</name>
    <dbReference type="NCBI Taxonomy" id="8262"/>
    <lineage>
        <taxon>Eukaryota</taxon>
        <taxon>Metazoa</taxon>
        <taxon>Chordata</taxon>
        <taxon>Craniata</taxon>
        <taxon>Vertebrata</taxon>
        <taxon>Euteleostomi</taxon>
        <taxon>Actinopterygii</taxon>
        <taxon>Neopterygii</taxon>
        <taxon>Teleostei</taxon>
        <taxon>Neoteleostei</taxon>
        <taxon>Acanthomorphata</taxon>
        <taxon>Carangaria</taxon>
        <taxon>Pleuronectiformes</taxon>
        <taxon>Pleuronectoidei</taxon>
        <taxon>Pleuronectidae</taxon>
        <taxon>Pleuronectes</taxon>
    </lineage>
</organism>
<evidence type="ECO:0000313" key="3">
    <source>
        <dbReference type="Proteomes" id="UP001153269"/>
    </source>
</evidence>
<keyword evidence="3" id="KW-1185">Reference proteome</keyword>
<dbReference type="Proteomes" id="UP001153269">
    <property type="component" value="Unassembled WGS sequence"/>
</dbReference>
<sequence length="101" mass="10711">MNESGVRSSCATMILRKRARSMTKEQTNAPPLVSDPETPPVSSRLLPSPPVSSMSPNIVSSLRGGGVAKIPVFVPVLAPHHTVVSDFNFLFALEQGSGLLN</sequence>
<reference evidence="2" key="1">
    <citation type="submission" date="2020-03" db="EMBL/GenBank/DDBJ databases">
        <authorList>
            <person name="Weist P."/>
        </authorList>
    </citation>
    <scope>NUCLEOTIDE SEQUENCE</scope>
</reference>
<proteinExistence type="predicted"/>
<name>A0A9N7YVS8_PLEPL</name>
<feature type="region of interest" description="Disordered" evidence="1">
    <location>
        <begin position="18"/>
        <end position="53"/>
    </location>
</feature>
<dbReference type="EMBL" id="CADEAL010002417">
    <property type="protein sequence ID" value="CAB1440232.1"/>
    <property type="molecule type" value="Genomic_DNA"/>
</dbReference>
<accession>A0A9N7YVS8</accession>
<evidence type="ECO:0000313" key="2">
    <source>
        <dbReference type="EMBL" id="CAB1440232.1"/>
    </source>
</evidence>
<protein>
    <submittedName>
        <fullName evidence="2">Uncharacterized protein</fullName>
    </submittedName>
</protein>
<evidence type="ECO:0000256" key="1">
    <source>
        <dbReference type="SAM" id="MobiDB-lite"/>
    </source>
</evidence>
<gene>
    <name evidence="2" type="ORF">PLEPLA_LOCUS27998</name>
</gene>
<feature type="compositionally biased region" description="Low complexity" evidence="1">
    <location>
        <begin position="40"/>
        <end position="53"/>
    </location>
</feature>